<dbReference type="PANTHER" id="PTHR48200">
    <property type="entry name" value="PROTEIN, PUTATIVE-RELATED"/>
    <property type="match status" value="1"/>
</dbReference>
<dbReference type="AlphaFoldDB" id="A0A9D3V5K9"/>
<dbReference type="OrthoDB" id="1430424at2759"/>
<dbReference type="EMBL" id="JAIQCV010000008">
    <property type="protein sequence ID" value="KAH1072577.1"/>
    <property type="molecule type" value="Genomic_DNA"/>
</dbReference>
<keyword evidence="3" id="KW-1185">Reference proteome</keyword>
<comment type="caution">
    <text evidence="2">The sequence shown here is derived from an EMBL/GenBank/DDBJ whole genome shotgun (WGS) entry which is preliminary data.</text>
</comment>
<reference evidence="2 3" key="1">
    <citation type="journal article" date="2021" name="Plant Biotechnol. J.">
        <title>Multi-omics assisted identification of the key and species-specific regulatory components of drought-tolerant mechanisms in Gossypium stocksii.</title>
        <authorList>
            <person name="Yu D."/>
            <person name="Ke L."/>
            <person name="Zhang D."/>
            <person name="Wu Y."/>
            <person name="Sun Y."/>
            <person name="Mei J."/>
            <person name="Sun J."/>
            <person name="Sun Y."/>
        </authorList>
    </citation>
    <scope>NUCLEOTIDE SEQUENCE [LARGE SCALE GENOMIC DNA]</scope>
    <source>
        <strain evidence="3">cv. E1</strain>
        <tissue evidence="2">Leaf</tissue>
    </source>
</reference>
<dbReference type="Proteomes" id="UP000828251">
    <property type="component" value="Unassembled WGS sequence"/>
</dbReference>
<gene>
    <name evidence="2" type="ORF">J1N35_024905</name>
</gene>
<evidence type="ECO:0000313" key="2">
    <source>
        <dbReference type="EMBL" id="KAH1072577.1"/>
    </source>
</evidence>
<organism evidence="2 3">
    <name type="scientific">Gossypium stocksii</name>
    <dbReference type="NCBI Taxonomy" id="47602"/>
    <lineage>
        <taxon>Eukaryota</taxon>
        <taxon>Viridiplantae</taxon>
        <taxon>Streptophyta</taxon>
        <taxon>Embryophyta</taxon>
        <taxon>Tracheophyta</taxon>
        <taxon>Spermatophyta</taxon>
        <taxon>Magnoliopsida</taxon>
        <taxon>eudicotyledons</taxon>
        <taxon>Gunneridae</taxon>
        <taxon>Pentapetalae</taxon>
        <taxon>rosids</taxon>
        <taxon>malvids</taxon>
        <taxon>Malvales</taxon>
        <taxon>Malvaceae</taxon>
        <taxon>Malvoideae</taxon>
        <taxon>Gossypium</taxon>
    </lineage>
</organism>
<sequence>MVPTVEEYSALLRCPKIQVDKIYSRAACIPTFVRKLMNITGMSEQWVTARIKKKCECKCIPWKALKDLILTHPDEKKKVDVFALSIYGLMIFPRALGYVDEIASDLFNQLDKQVTHVPAILAEMFRSLNKCRRAGEGRFIGCAQLLLVWFHSHFRKVSKVSYQAFFKNYSPLKEIVAAPRRDDVSEENWIALLRDLQEDDVEWRAPWLVLNEILYR</sequence>
<name>A0A9D3V5K9_9ROSI</name>
<proteinExistence type="predicted"/>
<accession>A0A9D3V5K9</accession>
<dbReference type="PANTHER" id="PTHR48200:SF1">
    <property type="entry name" value="AMINOTRANSFERASE-LIKE PLANT MOBILE DOMAIN-CONTAINING PROTEIN"/>
    <property type="match status" value="1"/>
</dbReference>
<feature type="domain" description="DUF7745" evidence="1">
    <location>
        <begin position="1"/>
        <end position="214"/>
    </location>
</feature>
<evidence type="ECO:0000313" key="3">
    <source>
        <dbReference type="Proteomes" id="UP000828251"/>
    </source>
</evidence>
<protein>
    <recommendedName>
        <fullName evidence="1">DUF7745 domain-containing protein</fullName>
    </recommendedName>
</protein>
<dbReference type="Pfam" id="PF24924">
    <property type="entry name" value="DUF7745"/>
    <property type="match status" value="1"/>
</dbReference>
<dbReference type="InterPro" id="IPR056647">
    <property type="entry name" value="DUF7745"/>
</dbReference>
<evidence type="ECO:0000259" key="1">
    <source>
        <dbReference type="Pfam" id="PF24924"/>
    </source>
</evidence>